<comment type="caution">
    <text evidence="10">The sequence shown here is derived from an EMBL/GenBank/DDBJ whole genome shotgun (WGS) entry which is preliminary data.</text>
</comment>
<dbReference type="GO" id="GO:0016682">
    <property type="term" value="F:oxidoreductase activity, acting on diphenols and related substances as donors, oxygen as acceptor"/>
    <property type="evidence" value="ECO:0007669"/>
    <property type="project" value="UniProtKB-UniRule"/>
</dbReference>
<sequence length="94" mass="10487">MAKLFPKEHIIGFLSSIALTIAALMVLYLDVSFAVKMTILLVTAGLQASLQLILFMHIGESKEKGTLYTNIIYALFVAVVTIFGSLFVLVWDWY</sequence>
<protein>
    <recommendedName>
        <fullName evidence="9">Quinol oxidase subunit 4</fullName>
        <ecNumber evidence="9">1.10.3.-</ecNumber>
    </recommendedName>
</protein>
<comment type="catalytic activity">
    <reaction evidence="1 9">
        <text>2 a quinol + O2 = 2 a quinone + 2 H2O</text>
        <dbReference type="Rhea" id="RHEA:55376"/>
        <dbReference type="ChEBI" id="CHEBI:15377"/>
        <dbReference type="ChEBI" id="CHEBI:15379"/>
        <dbReference type="ChEBI" id="CHEBI:24646"/>
        <dbReference type="ChEBI" id="CHEBI:132124"/>
    </reaction>
</comment>
<dbReference type="PANTHER" id="PTHR36835">
    <property type="entry name" value="CYTOCHROME BO(3) UBIQUINOL OXIDASE SUBUNIT 4"/>
    <property type="match status" value="1"/>
</dbReference>
<dbReference type="GO" id="GO:0015990">
    <property type="term" value="P:electron transport coupled proton transport"/>
    <property type="evidence" value="ECO:0007669"/>
    <property type="project" value="TreeGrafter"/>
</dbReference>
<dbReference type="NCBIfam" id="TIGR02901">
    <property type="entry name" value="QoxD"/>
    <property type="match status" value="1"/>
</dbReference>
<reference evidence="10 11" key="1">
    <citation type="submission" date="2017-12" db="EMBL/GenBank/DDBJ databases">
        <title>Taxonomic description and draft genome of Pradoshia cofamensis Gen. nov., sp. nov., a thermotolerant bacillale isolated from anterior gut of earthworm Eisenia fetida.</title>
        <authorList>
            <person name="Saha T."/>
            <person name="Chakraborty R."/>
        </authorList>
    </citation>
    <scope>NUCLEOTIDE SEQUENCE [LARGE SCALE GENOMIC DNA]</scope>
    <source>
        <strain evidence="10 11">EAG3</strain>
    </source>
</reference>
<keyword evidence="8 9" id="KW-0472">Membrane</keyword>
<evidence type="ECO:0000256" key="3">
    <source>
        <dbReference type="ARBA" id="ARBA00008079"/>
    </source>
</evidence>
<gene>
    <name evidence="10" type="primary">qoxD</name>
    <name evidence="10" type="ORF">CYL18_12690</name>
</gene>
<evidence type="ECO:0000256" key="7">
    <source>
        <dbReference type="ARBA" id="ARBA00023002"/>
    </source>
</evidence>
<feature type="transmembrane region" description="Helical" evidence="9">
    <location>
        <begin position="71"/>
        <end position="91"/>
    </location>
</feature>
<dbReference type="Proteomes" id="UP000239663">
    <property type="component" value="Unassembled WGS sequence"/>
</dbReference>
<dbReference type="GO" id="GO:0009319">
    <property type="term" value="C:cytochrome o ubiquinol oxidase complex"/>
    <property type="evidence" value="ECO:0007669"/>
    <property type="project" value="TreeGrafter"/>
</dbReference>
<dbReference type="EC" id="1.10.3.-" evidence="9"/>
<evidence type="ECO:0000313" key="10">
    <source>
        <dbReference type="EMBL" id="PQD94816.1"/>
    </source>
</evidence>
<evidence type="ECO:0000256" key="2">
    <source>
        <dbReference type="ARBA" id="ARBA00004651"/>
    </source>
</evidence>
<dbReference type="GO" id="GO:0015078">
    <property type="term" value="F:proton transmembrane transporter activity"/>
    <property type="evidence" value="ECO:0007669"/>
    <property type="project" value="TreeGrafter"/>
</dbReference>
<dbReference type="AlphaFoldDB" id="A0A2S7MYG9"/>
<evidence type="ECO:0000256" key="1">
    <source>
        <dbReference type="ARBA" id="ARBA00000725"/>
    </source>
</evidence>
<evidence type="ECO:0000313" key="11">
    <source>
        <dbReference type="Proteomes" id="UP000239663"/>
    </source>
</evidence>
<evidence type="ECO:0000256" key="6">
    <source>
        <dbReference type="ARBA" id="ARBA00022989"/>
    </source>
</evidence>
<dbReference type="GO" id="GO:0019646">
    <property type="term" value="P:aerobic electron transport chain"/>
    <property type="evidence" value="ECO:0007669"/>
    <property type="project" value="TreeGrafter"/>
</dbReference>
<dbReference type="GO" id="GO:0042773">
    <property type="term" value="P:ATP synthesis coupled electron transport"/>
    <property type="evidence" value="ECO:0007669"/>
    <property type="project" value="UniProtKB-UniRule"/>
</dbReference>
<dbReference type="InterPro" id="IPR005171">
    <property type="entry name" value="Cyt_c_oxidase_su4_prok"/>
</dbReference>
<proteinExistence type="inferred from homology"/>
<feature type="transmembrane region" description="Helical" evidence="9">
    <location>
        <begin position="37"/>
        <end position="59"/>
    </location>
</feature>
<keyword evidence="7 9" id="KW-0560">Oxidoreductase</keyword>
<organism evidence="10 11">
    <name type="scientific">Pradoshia eiseniae</name>
    <dbReference type="NCBI Taxonomy" id="2064768"/>
    <lineage>
        <taxon>Bacteria</taxon>
        <taxon>Bacillati</taxon>
        <taxon>Bacillota</taxon>
        <taxon>Bacilli</taxon>
        <taxon>Bacillales</taxon>
        <taxon>Bacillaceae</taxon>
        <taxon>Pradoshia</taxon>
    </lineage>
</organism>
<dbReference type="InterPro" id="IPR014250">
    <property type="entry name" value="QoxD"/>
</dbReference>
<evidence type="ECO:0000256" key="4">
    <source>
        <dbReference type="ARBA" id="ARBA00022475"/>
    </source>
</evidence>
<dbReference type="Pfam" id="PF03626">
    <property type="entry name" value="COX4_pro"/>
    <property type="match status" value="1"/>
</dbReference>
<comment type="similarity">
    <text evidence="3 9">Belongs to the cytochrome c oxidase bacterial subunit 4 family.</text>
</comment>
<keyword evidence="11" id="KW-1185">Reference proteome</keyword>
<evidence type="ECO:0000256" key="5">
    <source>
        <dbReference type="ARBA" id="ARBA00022692"/>
    </source>
</evidence>
<dbReference type="PANTHER" id="PTHR36835:SF1">
    <property type="entry name" value="CYTOCHROME BO(3) UBIQUINOL OXIDASE SUBUNIT 4"/>
    <property type="match status" value="1"/>
</dbReference>
<dbReference type="EMBL" id="PKOZ01000007">
    <property type="protein sequence ID" value="PQD94816.1"/>
    <property type="molecule type" value="Genomic_DNA"/>
</dbReference>
<name>A0A2S7MYG9_9BACI</name>
<evidence type="ECO:0000256" key="9">
    <source>
        <dbReference type="RuleBase" id="RU367153"/>
    </source>
</evidence>
<dbReference type="OrthoDB" id="2361460at2"/>
<feature type="transmembrane region" description="Helical" evidence="9">
    <location>
        <begin position="12"/>
        <end position="31"/>
    </location>
</feature>
<comment type="function">
    <text evidence="9">Catalyzes quinol oxidation with the concomitant reduction of oxygen to water.</text>
</comment>
<comment type="subcellular location">
    <subcellularLocation>
        <location evidence="2 9">Cell membrane</location>
        <topology evidence="2 9">Multi-pass membrane protein</topology>
    </subcellularLocation>
</comment>
<keyword evidence="5 9" id="KW-0812">Transmembrane</keyword>
<keyword evidence="4 9" id="KW-1003">Cell membrane</keyword>
<dbReference type="GO" id="GO:0009486">
    <property type="term" value="F:cytochrome bo3 ubiquinol oxidase activity"/>
    <property type="evidence" value="ECO:0007669"/>
    <property type="project" value="TreeGrafter"/>
</dbReference>
<dbReference type="GO" id="GO:0005886">
    <property type="term" value="C:plasma membrane"/>
    <property type="evidence" value="ECO:0007669"/>
    <property type="project" value="UniProtKB-SubCell"/>
</dbReference>
<dbReference type="InterPro" id="IPR050968">
    <property type="entry name" value="Cytochrome_c_oxidase_bac_sub4"/>
</dbReference>
<evidence type="ECO:0000256" key="8">
    <source>
        <dbReference type="ARBA" id="ARBA00023136"/>
    </source>
</evidence>
<accession>A0A2S7MYG9</accession>
<dbReference type="RefSeq" id="WP_104849891.1">
    <property type="nucleotide sequence ID" value="NZ_PKOZ01000007.1"/>
</dbReference>
<keyword evidence="6 9" id="KW-1133">Transmembrane helix</keyword>